<dbReference type="EMBL" id="QWVT01000011">
    <property type="protein sequence ID" value="RID86742.1"/>
    <property type="molecule type" value="Genomic_DNA"/>
</dbReference>
<organism evidence="1 2">
    <name type="scientific">Mesobacillus zeae</name>
    <dbReference type="NCBI Taxonomy" id="1917180"/>
    <lineage>
        <taxon>Bacteria</taxon>
        <taxon>Bacillati</taxon>
        <taxon>Bacillota</taxon>
        <taxon>Bacilli</taxon>
        <taxon>Bacillales</taxon>
        <taxon>Bacillaceae</taxon>
        <taxon>Mesobacillus</taxon>
    </lineage>
</organism>
<keyword evidence="2" id="KW-1185">Reference proteome</keyword>
<dbReference type="RefSeq" id="WP_119111922.1">
    <property type="nucleotide sequence ID" value="NZ_CBCSEO010000006.1"/>
</dbReference>
<protein>
    <submittedName>
        <fullName evidence="1">DUF4176 domain-containing protein</fullName>
    </submittedName>
</protein>
<proteinExistence type="predicted"/>
<comment type="caution">
    <text evidence="1">The sequence shown here is derived from an EMBL/GenBank/DDBJ whole genome shotgun (WGS) entry which is preliminary data.</text>
</comment>
<evidence type="ECO:0000313" key="2">
    <source>
        <dbReference type="Proteomes" id="UP000265816"/>
    </source>
</evidence>
<dbReference type="Pfam" id="PF13780">
    <property type="entry name" value="DUF4176"/>
    <property type="match status" value="1"/>
</dbReference>
<dbReference type="AlphaFoldDB" id="A0A398BA53"/>
<reference evidence="1 2" key="1">
    <citation type="submission" date="2018-08" db="EMBL/GenBank/DDBJ databases">
        <title>Bacillus jemisoniae sp. nov., Bacillus chryseoplanitiae sp. nov., Bacillus resnikiae sp. nov., and Bacillus frankliniae sp. nov., isolated from Viking spacecraft and associated surfaces.</title>
        <authorList>
            <person name="Seuylemezian A."/>
            <person name="Vaishampayan P."/>
        </authorList>
    </citation>
    <scope>NUCLEOTIDE SEQUENCE [LARGE SCALE GENOMIC DNA]</scope>
    <source>
        <strain evidence="1 2">JJ-247</strain>
    </source>
</reference>
<dbReference type="OrthoDB" id="5124454at2"/>
<accession>A0A398BA53</accession>
<dbReference type="Proteomes" id="UP000265816">
    <property type="component" value="Unassembled WGS sequence"/>
</dbReference>
<gene>
    <name evidence="1" type="ORF">D1970_05655</name>
</gene>
<evidence type="ECO:0000313" key="1">
    <source>
        <dbReference type="EMBL" id="RID86742.1"/>
    </source>
</evidence>
<sequence length="102" mass="11518">MVEIDFNSLKIELGEELLPIGTVLLVQGIKQPVMVYGRKQLQGDTEKVWDYVACPYPQGHLGEDTNVFFSHSQIQEVVFKGFESEGEKAIRKQLTSLFSGKE</sequence>
<name>A0A398BA53_9BACI</name>
<dbReference type="InterPro" id="IPR025233">
    <property type="entry name" value="DUF4176"/>
</dbReference>